<dbReference type="GO" id="GO:0004252">
    <property type="term" value="F:serine-type endopeptidase activity"/>
    <property type="evidence" value="ECO:0007669"/>
    <property type="project" value="InterPro"/>
</dbReference>
<dbReference type="GO" id="GO:0006508">
    <property type="term" value="P:proteolysis"/>
    <property type="evidence" value="ECO:0007669"/>
    <property type="project" value="UniProtKB-KW"/>
</dbReference>
<evidence type="ECO:0000256" key="3">
    <source>
        <dbReference type="ARBA" id="ARBA00022801"/>
    </source>
</evidence>
<evidence type="ECO:0000256" key="5">
    <source>
        <dbReference type="SAM" id="MobiDB-lite"/>
    </source>
</evidence>
<keyword evidence="2 7" id="KW-0645">Protease</keyword>
<keyword evidence="6" id="KW-1133">Transmembrane helix</keyword>
<dbReference type="Pfam" id="PF13365">
    <property type="entry name" value="Trypsin_2"/>
    <property type="match status" value="1"/>
</dbReference>
<comment type="similarity">
    <text evidence="1">Belongs to the peptidase S1C family.</text>
</comment>
<dbReference type="PRINTS" id="PR00834">
    <property type="entry name" value="PROTEASES2C"/>
</dbReference>
<evidence type="ECO:0000256" key="6">
    <source>
        <dbReference type="SAM" id="Phobius"/>
    </source>
</evidence>
<keyword evidence="3" id="KW-0378">Hydrolase</keyword>
<evidence type="ECO:0000256" key="1">
    <source>
        <dbReference type="ARBA" id="ARBA00010541"/>
    </source>
</evidence>
<feature type="compositionally biased region" description="Basic and acidic residues" evidence="5">
    <location>
        <begin position="1"/>
        <end position="18"/>
    </location>
</feature>
<dbReference type="Proteomes" id="UP001141950">
    <property type="component" value="Unassembled WGS sequence"/>
</dbReference>
<accession>A0A9X2MSA2</accession>
<keyword evidence="6" id="KW-0812">Transmembrane</keyword>
<dbReference type="InterPro" id="IPR043504">
    <property type="entry name" value="Peptidase_S1_PA_chymotrypsin"/>
</dbReference>
<dbReference type="SUPFAM" id="SSF50494">
    <property type="entry name" value="Trypsin-like serine proteases"/>
    <property type="match status" value="1"/>
</dbReference>
<protein>
    <submittedName>
        <fullName evidence="7">Serine protease</fullName>
    </submittedName>
</protein>
<evidence type="ECO:0000256" key="2">
    <source>
        <dbReference type="ARBA" id="ARBA00022670"/>
    </source>
</evidence>
<dbReference type="Gene3D" id="2.40.10.10">
    <property type="entry name" value="Trypsin-like serine proteases"/>
    <property type="match status" value="2"/>
</dbReference>
<evidence type="ECO:0000256" key="4">
    <source>
        <dbReference type="ARBA" id="ARBA00022825"/>
    </source>
</evidence>
<keyword evidence="8" id="KW-1185">Reference proteome</keyword>
<keyword evidence="6" id="KW-0472">Membrane</keyword>
<dbReference type="InterPro" id="IPR051201">
    <property type="entry name" value="Chloro_Bact_Ser_Proteases"/>
</dbReference>
<dbReference type="InterPro" id="IPR001940">
    <property type="entry name" value="Peptidase_S1C"/>
</dbReference>
<organism evidence="7 8">
    <name type="scientific">Paenibacillus soyae</name>
    <dbReference type="NCBI Taxonomy" id="2969249"/>
    <lineage>
        <taxon>Bacteria</taxon>
        <taxon>Bacillati</taxon>
        <taxon>Bacillota</taxon>
        <taxon>Bacilli</taxon>
        <taxon>Bacillales</taxon>
        <taxon>Paenibacillaceae</taxon>
        <taxon>Paenibacillus</taxon>
    </lineage>
</organism>
<dbReference type="InterPro" id="IPR009003">
    <property type="entry name" value="Peptidase_S1_PA"/>
</dbReference>
<evidence type="ECO:0000313" key="8">
    <source>
        <dbReference type="Proteomes" id="UP001141950"/>
    </source>
</evidence>
<gene>
    <name evidence="7" type="ORF">NQZ67_16225</name>
</gene>
<feature type="transmembrane region" description="Helical" evidence="6">
    <location>
        <begin position="50"/>
        <end position="69"/>
    </location>
</feature>
<feature type="region of interest" description="Disordered" evidence="5">
    <location>
        <begin position="1"/>
        <end position="40"/>
    </location>
</feature>
<feature type="compositionally biased region" description="Acidic residues" evidence="5">
    <location>
        <begin position="19"/>
        <end position="36"/>
    </location>
</feature>
<proteinExistence type="inferred from homology"/>
<name>A0A9X2MSA2_9BACL</name>
<dbReference type="RefSeq" id="WP_257447846.1">
    <property type="nucleotide sequence ID" value="NZ_JANIPJ010000011.1"/>
</dbReference>
<reference evidence="7" key="1">
    <citation type="submission" date="2022-08" db="EMBL/GenBank/DDBJ databases">
        <title>The genomic sequence of strain Paenibacillus sp. SCIV0701.</title>
        <authorList>
            <person name="Zhao H."/>
        </authorList>
    </citation>
    <scope>NUCLEOTIDE SEQUENCE</scope>
    <source>
        <strain evidence="7">SCIV0701</strain>
    </source>
</reference>
<dbReference type="PANTHER" id="PTHR43343">
    <property type="entry name" value="PEPTIDASE S12"/>
    <property type="match status" value="1"/>
</dbReference>
<evidence type="ECO:0000313" key="7">
    <source>
        <dbReference type="EMBL" id="MCR2805435.1"/>
    </source>
</evidence>
<dbReference type="AlphaFoldDB" id="A0A9X2MSA2"/>
<dbReference type="PANTHER" id="PTHR43343:SF3">
    <property type="entry name" value="PROTEASE DO-LIKE 8, CHLOROPLASTIC"/>
    <property type="match status" value="1"/>
</dbReference>
<sequence length="278" mass="30927">MEDHPNRNKEQEHENDHLYEDEEWDLESEEEEDDDGGSSAGRRKWIRNTIIFLLVAALVGNIVAFWPQIYNMKTLPLLFESKELSNQAEIQRYKEAVVTVSTDKGKGTGFHIDGGYIVTNYHVIEDSGYIIVQFPEQSQGYKAVLSGSDPDLDIAILKADIGDGRLPFIEVERDNKQWEPDEPIYVIGNPLHFTQIAIEGTIIGLVPIQDRQTPVMALDAPVYSGNSGSPVINKRGKAIAVVFATGDVQHQDQMIEAGLAIPVADMETLLRASLPPAE</sequence>
<comment type="caution">
    <text evidence="7">The sequence shown here is derived from an EMBL/GenBank/DDBJ whole genome shotgun (WGS) entry which is preliminary data.</text>
</comment>
<dbReference type="EMBL" id="JANIPJ010000011">
    <property type="protein sequence ID" value="MCR2805435.1"/>
    <property type="molecule type" value="Genomic_DNA"/>
</dbReference>
<keyword evidence="4" id="KW-0720">Serine protease</keyword>